<dbReference type="InterPro" id="IPR027417">
    <property type="entry name" value="P-loop_NTPase"/>
</dbReference>
<dbReference type="InterPro" id="IPR003578">
    <property type="entry name" value="Small_GTPase_Rho"/>
</dbReference>
<dbReference type="PROSITE" id="PS51421">
    <property type="entry name" value="RAS"/>
    <property type="match status" value="1"/>
</dbReference>
<keyword evidence="3" id="KW-0488">Methylation</keyword>
<dbReference type="NCBIfam" id="TIGR00231">
    <property type="entry name" value="small_GTP"/>
    <property type="match status" value="1"/>
</dbReference>
<evidence type="ECO:0000256" key="6">
    <source>
        <dbReference type="ARBA" id="ARBA00023288"/>
    </source>
</evidence>
<dbReference type="GO" id="GO:0007264">
    <property type="term" value="P:small GTPase-mediated signal transduction"/>
    <property type="evidence" value="ECO:0007669"/>
    <property type="project" value="InterPro"/>
</dbReference>
<dbReference type="Gene3D" id="3.40.50.300">
    <property type="entry name" value="P-loop containing nucleotide triphosphate hydrolases"/>
    <property type="match status" value="1"/>
</dbReference>
<dbReference type="PANTHER" id="PTHR24072">
    <property type="entry name" value="RHO FAMILY GTPASE"/>
    <property type="match status" value="1"/>
</dbReference>
<keyword evidence="5" id="KW-0342">GTP-binding</keyword>
<evidence type="ECO:0000313" key="9">
    <source>
        <dbReference type="EMBL" id="CAF3507056.1"/>
    </source>
</evidence>
<dbReference type="EMBL" id="CAJNYU010002121">
    <property type="protein sequence ID" value="CAF3507056.1"/>
    <property type="molecule type" value="Genomic_DNA"/>
</dbReference>
<dbReference type="SMART" id="SM00173">
    <property type="entry name" value="RAS"/>
    <property type="match status" value="1"/>
</dbReference>
<gene>
    <name evidence="9" type="ORF">FME351_LOCUS17137</name>
</gene>
<dbReference type="InterPro" id="IPR016159">
    <property type="entry name" value="Cullin_repeat-like_dom_sf"/>
</dbReference>
<evidence type="ECO:0000256" key="5">
    <source>
        <dbReference type="ARBA" id="ARBA00023134"/>
    </source>
</evidence>
<dbReference type="AlphaFoldDB" id="A0A818HNJ3"/>
<evidence type="ECO:0000256" key="1">
    <source>
        <dbReference type="ARBA" id="ARBA00006756"/>
    </source>
</evidence>
<dbReference type="GO" id="GO:0000145">
    <property type="term" value="C:exocyst"/>
    <property type="evidence" value="ECO:0007669"/>
    <property type="project" value="InterPro"/>
</dbReference>
<evidence type="ECO:0000313" key="10">
    <source>
        <dbReference type="Proteomes" id="UP000663869"/>
    </source>
</evidence>
<evidence type="ECO:0000259" key="8">
    <source>
        <dbReference type="Pfam" id="PF03081"/>
    </source>
</evidence>
<dbReference type="PROSITE" id="PS51420">
    <property type="entry name" value="RHO"/>
    <property type="match status" value="1"/>
</dbReference>
<keyword evidence="2" id="KW-0813">Transport</keyword>
<dbReference type="SMART" id="SM00176">
    <property type="entry name" value="RAN"/>
    <property type="match status" value="1"/>
</dbReference>
<sequence>MQALKCVVVGDGAVGKTCLLISYTTNTFPGEYIPTVFDNYSANVMVDGKPINLGLWDTAGQEDYDRLRPLSYPQTDVFLICFSLVSPASFENVRAKWYPEVSHHCPQTPIVLVGTKLDLRDDKVAIEKLREKKLAPISILQGEAMRKEISAVKYLECSALTQKGLKTVFDEAIRAHLYIFDMYKYTLICRFKAKMILFSDFSNEEDNKMTTGADTKTSIRSSEVKLQEEKRRLALLQESLTRSNVLTSGMVSTLDNFERKLESLDELVTPVYEATNELGFLLNNVDQSLSLVDSILHFYEICSELQTTVSSGPGGNLAEYLLELDRLQDAVKYFKSTTSVSERERVVQLFDLGRQRLVEETDKLILRYANPLSPKELTELCEMSETNRNNIHTMQEVDMGNLRMIIEWFISHGFRQGLIDSYATKRGMMIRRSLQLLAEHLGKQAVRRGSTNVIIQSPHMLQSGLSAADATKRSGKLFGDMGRRFMRPSGGNILPRGGSSPVSTSLSIIEDNAMFDSSDDRDTNNYKLLLDAFIILLQRDRDLLNYVFPTELQALVFTKLVELPLVHMHEEAQRLCESIERLPHKLDSGKLAIYGIFSILRWFFQSRATFSKFYQESDVTRQQQFTTLSATFEHSAVTCLRAILEEVNSDASPLSQGGNVHPLTSHVLAFMEGLLIYEVIATIIASLFVQQEQRTSSGGLSGAEKGLYDLGAYFARLVRSLYGNLSKKIDGHTARTDTTIRSIFLLNNINYLLKRLEKSPLLALIQRCEPDFKSKYEADFQNTLNEYTKCYSSVIIPIHQMLEYDNNNRLSDAKLRDRDRETLKESFSLVNTAIDTIRQQSEQYIVSDVDLRNRLRNEGKNIIVELYKSYYSKFAHKDFTKNREKYIRYEPRQLEIAIEKFFEHHS</sequence>
<dbReference type="InterPro" id="IPR005225">
    <property type="entry name" value="Small_GTP-bd"/>
</dbReference>
<dbReference type="Pfam" id="PF03081">
    <property type="entry name" value="Exo70_C"/>
    <property type="match status" value="1"/>
</dbReference>
<dbReference type="CDD" id="cd01871">
    <property type="entry name" value="Rac1_like"/>
    <property type="match status" value="1"/>
</dbReference>
<dbReference type="PRINTS" id="PR00449">
    <property type="entry name" value="RASTRNSFRMNG"/>
</dbReference>
<reference evidence="9" key="1">
    <citation type="submission" date="2021-02" db="EMBL/GenBank/DDBJ databases">
        <authorList>
            <person name="Nowell W R."/>
        </authorList>
    </citation>
    <scope>NUCLEOTIDE SEQUENCE</scope>
</reference>
<evidence type="ECO:0000256" key="3">
    <source>
        <dbReference type="ARBA" id="ARBA00022481"/>
    </source>
</evidence>
<feature type="domain" description="Exocyst complex subunit Exo70 C-terminal" evidence="8">
    <location>
        <begin position="524"/>
        <end position="899"/>
    </location>
</feature>
<dbReference type="SMART" id="SM00174">
    <property type="entry name" value="RHO"/>
    <property type="match status" value="1"/>
</dbReference>
<accession>A0A818HNJ3</accession>
<proteinExistence type="inferred from homology"/>
<dbReference type="Proteomes" id="UP000663869">
    <property type="component" value="Unassembled WGS sequence"/>
</dbReference>
<dbReference type="FunFam" id="3.40.50.300:FF:000088">
    <property type="entry name" value="Ras-related C3 botulinum toxin substrate 1"/>
    <property type="match status" value="1"/>
</dbReference>
<dbReference type="PROSITE" id="PS51419">
    <property type="entry name" value="RAB"/>
    <property type="match status" value="1"/>
</dbReference>
<dbReference type="InterPro" id="IPR046364">
    <property type="entry name" value="Exo70_C"/>
</dbReference>
<dbReference type="GO" id="GO:0005525">
    <property type="term" value="F:GTP binding"/>
    <property type="evidence" value="ECO:0007669"/>
    <property type="project" value="UniProtKB-KW"/>
</dbReference>
<dbReference type="Gene3D" id="1.20.1280.170">
    <property type="entry name" value="Exocyst complex component Exo70"/>
    <property type="match status" value="2"/>
</dbReference>
<dbReference type="Pfam" id="PF00071">
    <property type="entry name" value="Ras"/>
    <property type="match status" value="1"/>
</dbReference>
<evidence type="ECO:0000256" key="7">
    <source>
        <dbReference type="ARBA" id="ARBA00023289"/>
    </source>
</evidence>
<keyword evidence="6" id="KW-0449">Lipoprotein</keyword>
<organism evidence="9 10">
    <name type="scientific">Rotaria socialis</name>
    <dbReference type="NCBI Taxonomy" id="392032"/>
    <lineage>
        <taxon>Eukaryota</taxon>
        <taxon>Metazoa</taxon>
        <taxon>Spiralia</taxon>
        <taxon>Gnathifera</taxon>
        <taxon>Rotifera</taxon>
        <taxon>Eurotatoria</taxon>
        <taxon>Bdelloidea</taxon>
        <taxon>Philodinida</taxon>
        <taxon>Philodinidae</taxon>
        <taxon>Rotaria</taxon>
    </lineage>
</organism>
<dbReference type="GO" id="GO:0006887">
    <property type="term" value="P:exocytosis"/>
    <property type="evidence" value="ECO:0007669"/>
    <property type="project" value="InterPro"/>
</dbReference>
<dbReference type="GO" id="GO:0003924">
    <property type="term" value="F:GTPase activity"/>
    <property type="evidence" value="ECO:0007669"/>
    <property type="project" value="InterPro"/>
</dbReference>
<protein>
    <recommendedName>
        <fullName evidence="8">Exocyst complex subunit Exo70 C-terminal domain-containing protein</fullName>
    </recommendedName>
</protein>
<dbReference type="GO" id="GO:0005546">
    <property type="term" value="F:phosphatidylinositol-4,5-bisphosphate binding"/>
    <property type="evidence" value="ECO:0007669"/>
    <property type="project" value="InterPro"/>
</dbReference>
<dbReference type="InterPro" id="IPR001806">
    <property type="entry name" value="Small_GTPase"/>
</dbReference>
<name>A0A818HNJ3_9BILA</name>
<comment type="similarity">
    <text evidence="1">Belongs to the EXO70 family.</text>
</comment>
<comment type="caution">
    <text evidence="9">The sequence shown here is derived from an EMBL/GenBank/DDBJ whole genome shotgun (WGS) entry which is preliminary data.</text>
</comment>
<evidence type="ECO:0000256" key="2">
    <source>
        <dbReference type="ARBA" id="ARBA00022448"/>
    </source>
</evidence>
<dbReference type="SUPFAM" id="SSF52540">
    <property type="entry name" value="P-loop containing nucleoside triphosphate hydrolases"/>
    <property type="match status" value="1"/>
</dbReference>
<evidence type="ECO:0000256" key="4">
    <source>
        <dbReference type="ARBA" id="ARBA00022741"/>
    </source>
</evidence>
<dbReference type="SMART" id="SM00175">
    <property type="entry name" value="RAB"/>
    <property type="match status" value="1"/>
</dbReference>
<keyword evidence="7" id="KW-0636">Prenylation</keyword>
<dbReference type="SUPFAM" id="SSF74788">
    <property type="entry name" value="Cullin repeat-like"/>
    <property type="match status" value="1"/>
</dbReference>
<keyword evidence="4" id="KW-0547">Nucleotide-binding</keyword>